<dbReference type="GO" id="GO:0005694">
    <property type="term" value="C:chromosome"/>
    <property type="evidence" value="ECO:0007669"/>
    <property type="project" value="InterPro"/>
</dbReference>
<organism evidence="2 3">
    <name type="scientific">Candidatus Iainarchaeum sp</name>
    <dbReference type="NCBI Taxonomy" id="3101447"/>
    <lineage>
        <taxon>Archaea</taxon>
        <taxon>Candidatus Iainarchaeota</taxon>
        <taxon>Candidatus Iainarchaeia</taxon>
        <taxon>Candidatus Iainarchaeales</taxon>
        <taxon>Candidatus Iainarchaeaceae</taxon>
        <taxon>Candidatus Iainarchaeum</taxon>
    </lineage>
</organism>
<dbReference type="EMBL" id="VGJJ01000030">
    <property type="protein sequence ID" value="MBM3282416.1"/>
    <property type="molecule type" value="Genomic_DNA"/>
</dbReference>
<dbReference type="GO" id="GO:0006265">
    <property type="term" value="P:DNA topological change"/>
    <property type="evidence" value="ECO:0007669"/>
    <property type="project" value="InterPro"/>
</dbReference>
<protein>
    <recommendedName>
        <fullName evidence="1">DNA topoisomerase type IA zn finger domain-containing protein</fullName>
    </recommendedName>
</protein>
<dbReference type="SUPFAM" id="SSF57783">
    <property type="entry name" value="Zinc beta-ribbon"/>
    <property type="match status" value="1"/>
</dbReference>
<proteinExistence type="predicted"/>
<feature type="domain" description="DNA topoisomerase type IA zn finger" evidence="1">
    <location>
        <begin position="46"/>
        <end position="78"/>
    </location>
</feature>
<dbReference type="AlphaFoldDB" id="A0A8T4C799"/>
<comment type="caution">
    <text evidence="2">The sequence shown here is derived from an EMBL/GenBank/DDBJ whole genome shotgun (WGS) entry which is preliminary data.</text>
</comment>
<evidence type="ECO:0000313" key="2">
    <source>
        <dbReference type="EMBL" id="MBM3282416.1"/>
    </source>
</evidence>
<name>A0A8T4C799_9ARCH</name>
<dbReference type="GO" id="GO:0003677">
    <property type="term" value="F:DNA binding"/>
    <property type="evidence" value="ECO:0007669"/>
    <property type="project" value="InterPro"/>
</dbReference>
<sequence length="88" mass="9712">MRAASHTILKTASLCSVCGKKATTINTLKLASCETHMEVPTDAPPCPNCDTKMILKTGKKNSFWSCPDYPNCFGTRNLFKPMEEPDML</sequence>
<accession>A0A8T4C799</accession>
<dbReference type="Gene3D" id="3.30.65.10">
    <property type="entry name" value="Bacterial Topoisomerase I, domain 1"/>
    <property type="match status" value="1"/>
</dbReference>
<evidence type="ECO:0000259" key="1">
    <source>
        <dbReference type="Pfam" id="PF01396"/>
    </source>
</evidence>
<reference evidence="2" key="1">
    <citation type="submission" date="2019-03" db="EMBL/GenBank/DDBJ databases">
        <title>Lake Tanganyika Metagenome-Assembled Genomes (MAGs).</title>
        <authorList>
            <person name="Tran P."/>
        </authorList>
    </citation>
    <scope>NUCLEOTIDE SEQUENCE</scope>
    <source>
        <strain evidence="2">M_DeepCast_50m_m2_156</strain>
    </source>
</reference>
<gene>
    <name evidence="2" type="ORF">FJY86_03705</name>
</gene>
<dbReference type="Proteomes" id="UP000774699">
    <property type="component" value="Unassembled WGS sequence"/>
</dbReference>
<evidence type="ECO:0000313" key="3">
    <source>
        <dbReference type="Proteomes" id="UP000774699"/>
    </source>
</evidence>
<dbReference type="GO" id="GO:0003916">
    <property type="term" value="F:DNA topoisomerase activity"/>
    <property type="evidence" value="ECO:0007669"/>
    <property type="project" value="InterPro"/>
</dbReference>
<dbReference type="Pfam" id="PF01396">
    <property type="entry name" value="Zn_ribbon_Top1"/>
    <property type="match status" value="1"/>
</dbReference>
<dbReference type="InterPro" id="IPR013498">
    <property type="entry name" value="Topo_IA_Znf"/>
</dbReference>